<gene>
    <name evidence="5" type="ORF">CASFOL_019810</name>
</gene>
<evidence type="ECO:0000313" key="5">
    <source>
        <dbReference type="EMBL" id="KAL3635263.1"/>
    </source>
</evidence>
<proteinExistence type="inferred from homology"/>
<comment type="similarity">
    <text evidence="3">Belongs to the GRAS family.</text>
</comment>
<feature type="region of interest" description="SAW" evidence="3">
    <location>
        <begin position="492"/>
        <end position="568"/>
    </location>
</feature>
<evidence type="ECO:0000256" key="2">
    <source>
        <dbReference type="ARBA" id="ARBA00023163"/>
    </source>
</evidence>
<dbReference type="Proteomes" id="UP001632038">
    <property type="component" value="Unassembled WGS sequence"/>
</dbReference>
<evidence type="ECO:0000313" key="6">
    <source>
        <dbReference type="Proteomes" id="UP001632038"/>
    </source>
</evidence>
<dbReference type="PROSITE" id="PS50985">
    <property type="entry name" value="GRAS"/>
    <property type="match status" value="1"/>
</dbReference>
<dbReference type="EMBL" id="JAVIJP010000027">
    <property type="protein sequence ID" value="KAL3635263.1"/>
    <property type="molecule type" value="Genomic_DNA"/>
</dbReference>
<feature type="compositionally biased region" description="Basic and acidic residues" evidence="4">
    <location>
        <begin position="124"/>
        <end position="135"/>
    </location>
</feature>
<evidence type="ECO:0000256" key="1">
    <source>
        <dbReference type="ARBA" id="ARBA00023015"/>
    </source>
</evidence>
<protein>
    <submittedName>
        <fullName evidence="5">Uncharacterized protein</fullName>
    </submittedName>
</protein>
<keyword evidence="6" id="KW-1185">Reference proteome</keyword>
<evidence type="ECO:0000256" key="4">
    <source>
        <dbReference type="SAM" id="MobiDB-lite"/>
    </source>
</evidence>
<comment type="caution">
    <text evidence="5">The sequence shown here is derived from an EMBL/GenBank/DDBJ whole genome shotgun (WGS) entry which is preliminary data.</text>
</comment>
<feature type="region of interest" description="Disordered" evidence="4">
    <location>
        <begin position="124"/>
        <end position="147"/>
    </location>
</feature>
<accession>A0ABD3CZ22</accession>
<feature type="short sequence motif" description="VHIID" evidence="3">
    <location>
        <begin position="297"/>
        <end position="301"/>
    </location>
</feature>
<evidence type="ECO:0000256" key="3">
    <source>
        <dbReference type="PROSITE-ProRule" id="PRU01191"/>
    </source>
</evidence>
<name>A0ABD3CZ22_9LAMI</name>
<dbReference type="PANTHER" id="PTHR31636">
    <property type="entry name" value="OSJNBA0084A10.13 PROTEIN-RELATED"/>
    <property type="match status" value="1"/>
</dbReference>
<feature type="region of interest" description="Leucine repeat II (LRII)" evidence="3">
    <location>
        <begin position="347"/>
        <end position="379"/>
    </location>
</feature>
<feature type="region of interest" description="Leucine repeat I (LRI)" evidence="3">
    <location>
        <begin position="187"/>
        <end position="247"/>
    </location>
</feature>
<comment type="caution">
    <text evidence="3">Lacks conserved residue(s) required for the propagation of feature annotation.</text>
</comment>
<dbReference type="AlphaFoldDB" id="A0ABD3CZ22"/>
<organism evidence="5 6">
    <name type="scientific">Castilleja foliolosa</name>
    <dbReference type="NCBI Taxonomy" id="1961234"/>
    <lineage>
        <taxon>Eukaryota</taxon>
        <taxon>Viridiplantae</taxon>
        <taxon>Streptophyta</taxon>
        <taxon>Embryophyta</taxon>
        <taxon>Tracheophyta</taxon>
        <taxon>Spermatophyta</taxon>
        <taxon>Magnoliopsida</taxon>
        <taxon>eudicotyledons</taxon>
        <taxon>Gunneridae</taxon>
        <taxon>Pentapetalae</taxon>
        <taxon>asterids</taxon>
        <taxon>lamiids</taxon>
        <taxon>Lamiales</taxon>
        <taxon>Orobanchaceae</taxon>
        <taxon>Pedicularideae</taxon>
        <taxon>Castillejinae</taxon>
        <taxon>Castilleja</taxon>
    </lineage>
</organism>
<keyword evidence="1" id="KW-0805">Transcription regulation</keyword>
<feature type="region of interest" description="VHIID" evidence="3">
    <location>
        <begin position="266"/>
        <end position="331"/>
    </location>
</feature>
<reference evidence="6" key="1">
    <citation type="journal article" date="2024" name="IScience">
        <title>Strigolactones Initiate the Formation of Haustorium-like Structures in Castilleja.</title>
        <authorList>
            <person name="Buerger M."/>
            <person name="Peterson D."/>
            <person name="Chory J."/>
        </authorList>
    </citation>
    <scope>NUCLEOTIDE SEQUENCE [LARGE SCALE GENOMIC DNA]</scope>
</reference>
<dbReference type="InterPro" id="IPR005202">
    <property type="entry name" value="TF_GRAS"/>
</dbReference>
<dbReference type="Pfam" id="PF03514">
    <property type="entry name" value="GRAS"/>
    <property type="match status" value="1"/>
</dbReference>
<keyword evidence="2" id="KW-0804">Transcription</keyword>
<sequence length="571" mass="66232">MFARTNDSRSNSRRAKSVFFKENHAFGQHKLKPSFDEVCFTKHDESLPVDEYTIESLNENETILKYIREILMEEEDDLENQPSTLHGSLALQATEKSLYDALNNNHQENYTDCGFLDQTKKTRNRDDTDLTEEHHRSNKQLANTNNCSEYEPLEMYDDFLLRSDSNKSINKSRGKKQNMLVINKDFVDMRTLLLQCSQALFDLDNKTVYNLMMQIRKYSSPHGDDTERVAHYFANAIEARLSGTGTTVLTTYKHKRVTVSDILNAHKMLIAASPFMTMSNVFAKQTLMKLAKGATTLHVVDFGILFGFQWPCLIMALSERPGGPPKLRITGIDFPEPGFRPASRVEATGRRLARYCERFGVPFEYNAIAQKWDTIKPEDLKIEKDEVLVVNCIYRLHSMMDEADTETDKVNPRDAVLKLIKEINPHMFIHGIVNGTHNTPFFVKRFKEAFFFYSTLFDMFEATVAREEDEDQQMRVGYEENVFGLSIMNIVACEANDRIERPETYRQWKFRSRRSGFRQLPIDGEIFKCVAKVKKDYYYHKDYSVDVDGEWIVLGWKGRVLHALSCWKPVN</sequence>